<comment type="caution">
    <text evidence="2">The sequence shown here is derived from an EMBL/GenBank/DDBJ whole genome shotgun (WGS) entry which is preliminary data.</text>
</comment>
<organism evidence="2 3">
    <name type="scientific">Ignelater luminosus</name>
    <name type="common">Cucubano</name>
    <name type="synonym">Pyrophorus luminosus</name>
    <dbReference type="NCBI Taxonomy" id="2038154"/>
    <lineage>
        <taxon>Eukaryota</taxon>
        <taxon>Metazoa</taxon>
        <taxon>Ecdysozoa</taxon>
        <taxon>Arthropoda</taxon>
        <taxon>Hexapoda</taxon>
        <taxon>Insecta</taxon>
        <taxon>Pterygota</taxon>
        <taxon>Neoptera</taxon>
        <taxon>Endopterygota</taxon>
        <taxon>Coleoptera</taxon>
        <taxon>Polyphaga</taxon>
        <taxon>Elateriformia</taxon>
        <taxon>Elateroidea</taxon>
        <taxon>Elateridae</taxon>
        <taxon>Agrypninae</taxon>
        <taxon>Pyrophorini</taxon>
        <taxon>Ignelater</taxon>
    </lineage>
</organism>
<reference evidence="2" key="1">
    <citation type="submission" date="2019-08" db="EMBL/GenBank/DDBJ databases">
        <title>The genome of the North American firefly Photinus pyralis.</title>
        <authorList>
            <consortium name="Photinus pyralis genome working group"/>
            <person name="Fallon T.R."/>
            <person name="Sander Lower S.E."/>
            <person name="Weng J.-K."/>
        </authorList>
    </citation>
    <scope>NUCLEOTIDE SEQUENCE</scope>
    <source>
        <strain evidence="2">TRF0915ILg1</strain>
        <tissue evidence="2">Whole body</tissue>
    </source>
</reference>
<dbReference type="EMBL" id="VTPC01003819">
    <property type="protein sequence ID" value="KAF2897985.1"/>
    <property type="molecule type" value="Genomic_DNA"/>
</dbReference>
<evidence type="ECO:0000313" key="2">
    <source>
        <dbReference type="EMBL" id="KAF2897985.1"/>
    </source>
</evidence>
<feature type="compositionally biased region" description="Polar residues" evidence="1">
    <location>
        <begin position="74"/>
        <end position="94"/>
    </location>
</feature>
<keyword evidence="3" id="KW-1185">Reference proteome</keyword>
<sequence length="109" mass="12469">MMARNFFTSLFGGKRKQESGEEDVKTPERRLSISKSGRMKERNRQRQTLTDSVFCVEKSEGKSMNISELKKELGNNTTAKLNNETRKPSLSSEELNIDDIIKEIKQTAL</sequence>
<accession>A0A8K0DBT9</accession>
<evidence type="ECO:0000313" key="3">
    <source>
        <dbReference type="Proteomes" id="UP000801492"/>
    </source>
</evidence>
<protein>
    <submittedName>
        <fullName evidence="2">Uncharacterized protein</fullName>
    </submittedName>
</protein>
<feature type="region of interest" description="Disordered" evidence="1">
    <location>
        <begin position="66"/>
        <end position="95"/>
    </location>
</feature>
<feature type="region of interest" description="Disordered" evidence="1">
    <location>
        <begin position="1"/>
        <end position="51"/>
    </location>
</feature>
<dbReference type="AlphaFoldDB" id="A0A8K0DBT9"/>
<proteinExistence type="predicted"/>
<gene>
    <name evidence="2" type="ORF">ILUMI_08192</name>
</gene>
<evidence type="ECO:0000256" key="1">
    <source>
        <dbReference type="SAM" id="MobiDB-lite"/>
    </source>
</evidence>
<dbReference type="Proteomes" id="UP000801492">
    <property type="component" value="Unassembled WGS sequence"/>
</dbReference>
<dbReference type="OrthoDB" id="8122921at2759"/>
<name>A0A8K0DBT9_IGNLU</name>
<feature type="compositionally biased region" description="Basic and acidic residues" evidence="1">
    <location>
        <begin position="15"/>
        <end position="31"/>
    </location>
</feature>